<organism evidence="1 2">
    <name type="scientific">Leptospira santarosai</name>
    <dbReference type="NCBI Taxonomy" id="28183"/>
    <lineage>
        <taxon>Bacteria</taxon>
        <taxon>Pseudomonadati</taxon>
        <taxon>Spirochaetota</taxon>
        <taxon>Spirochaetia</taxon>
        <taxon>Leptospirales</taxon>
        <taxon>Leptospiraceae</taxon>
        <taxon>Leptospira</taxon>
    </lineage>
</organism>
<evidence type="ECO:0000313" key="2">
    <source>
        <dbReference type="Proteomes" id="UP000033961"/>
    </source>
</evidence>
<evidence type="ECO:0000313" key="1">
    <source>
        <dbReference type="EMBL" id="AVQ10580.1"/>
    </source>
</evidence>
<name>A0A2P1QNU5_9LEPT</name>
<accession>A0A2P1QNU5</accession>
<sequence length="137" mass="15291">MPYRTTYIATAGSDVLSLGSEILSSESDQSATGLLDSVESRISHRTALCSRNILLYGSLIFASQRAFDYAPLSTAISLSMDRSSLLRKEPSITLRYLRLSRSLWIAHLCFAKSLRLRSAIYGYLALYGSLDRIWDTL</sequence>
<dbReference type="Proteomes" id="UP000033961">
    <property type="component" value="Chromosome I"/>
</dbReference>
<proteinExistence type="predicted"/>
<gene>
    <name evidence="1" type="ORF">XB16_0233</name>
</gene>
<reference evidence="1 2" key="1">
    <citation type="journal article" date="2015" name="Genome Announc.">
        <title>Draft Genome Sequences of Leptospira santarosai Strains U160, U164, and U233, Isolated from Asymptomatic Cattle.</title>
        <authorList>
            <person name="Kremer F.S."/>
            <person name="Eslabao M.R."/>
            <person name="Provisor M."/>
            <person name="Woloski R.D."/>
            <person name="Ramires O.V."/>
            <person name="Moreno L.Z."/>
            <person name="Moreno A.M."/>
            <person name="Hamond C."/>
            <person name="Lilenbaum W."/>
            <person name="Dellagostin O.A."/>
        </authorList>
    </citation>
    <scope>NUCLEOTIDE SEQUENCE [LARGE SCALE GENOMIC DNA]</scope>
    <source>
        <strain evidence="1 2">U160</strain>
    </source>
</reference>
<dbReference type="EMBL" id="CP027843">
    <property type="protein sequence ID" value="AVQ10580.1"/>
    <property type="molecule type" value="Genomic_DNA"/>
</dbReference>
<protein>
    <submittedName>
        <fullName evidence="1">Uncharacterized protein</fullName>
    </submittedName>
</protein>
<dbReference type="AlphaFoldDB" id="A0A2P1QNU5"/>